<accession>A0A1Y1QB31</accession>
<proteinExistence type="predicted"/>
<sequence length="204" mass="22695">MSASVALKAKNTPSPGTVGRGKAVTLDSLPTHTHWTDGQVSLHLGDSLDHYAQWDTPTVIVSDGAYGILGFEGDTSDHLGIADWYEPHIQAWMEPTGNRANHPLVLELRNRLGNRPPRTRTPRLALRQRQWNKGKAHIAGNVNTAKIRRFPVVTEMCVQYVFEARLDNLTLQQSPYCVPEISGKAAHLNQKPLDLMGMIITQFQ</sequence>
<protein>
    <submittedName>
        <fullName evidence="2">Uncharacterized protein</fullName>
    </submittedName>
</protein>
<reference evidence="2 3" key="1">
    <citation type="submission" date="2017-01" db="EMBL/GenBank/DDBJ databases">
        <title>Novel large sulfur bacteria in the metagenomes of groundwater-fed chemosynthetic microbial mats in the Lake Huron basin.</title>
        <authorList>
            <person name="Sharrar A.M."/>
            <person name="Flood B.E."/>
            <person name="Bailey J.V."/>
            <person name="Jones D.S."/>
            <person name="Biddanda B."/>
            <person name="Ruberg S.A."/>
            <person name="Marcus D.N."/>
            <person name="Dick G.J."/>
        </authorList>
    </citation>
    <scope>NUCLEOTIDE SEQUENCE [LARGE SCALE GENOMIC DNA]</scope>
    <source>
        <strain evidence="2">A8</strain>
    </source>
</reference>
<evidence type="ECO:0000313" key="2">
    <source>
        <dbReference type="EMBL" id="OQX01725.1"/>
    </source>
</evidence>
<evidence type="ECO:0000256" key="1">
    <source>
        <dbReference type="SAM" id="MobiDB-lite"/>
    </source>
</evidence>
<name>A0A1Y1QB31_9GAMM</name>
<evidence type="ECO:0000313" key="3">
    <source>
        <dbReference type="Proteomes" id="UP000192491"/>
    </source>
</evidence>
<dbReference type="AlphaFoldDB" id="A0A1Y1QB31"/>
<gene>
    <name evidence="2" type="ORF">BWK73_45155</name>
</gene>
<organism evidence="2 3">
    <name type="scientific">Thiothrix lacustris</name>
    <dbReference type="NCBI Taxonomy" id="525917"/>
    <lineage>
        <taxon>Bacteria</taxon>
        <taxon>Pseudomonadati</taxon>
        <taxon>Pseudomonadota</taxon>
        <taxon>Gammaproteobacteria</taxon>
        <taxon>Thiotrichales</taxon>
        <taxon>Thiotrichaceae</taxon>
        <taxon>Thiothrix</taxon>
    </lineage>
</organism>
<dbReference type="Proteomes" id="UP000192491">
    <property type="component" value="Unassembled WGS sequence"/>
</dbReference>
<feature type="region of interest" description="Disordered" evidence="1">
    <location>
        <begin position="1"/>
        <end position="20"/>
    </location>
</feature>
<dbReference type="EMBL" id="MTEJ01000551">
    <property type="protein sequence ID" value="OQX01725.1"/>
    <property type="molecule type" value="Genomic_DNA"/>
</dbReference>
<comment type="caution">
    <text evidence="2">The sequence shown here is derived from an EMBL/GenBank/DDBJ whole genome shotgun (WGS) entry which is preliminary data.</text>
</comment>